<reference evidence="4" key="1">
    <citation type="submission" date="2019-12" db="EMBL/GenBank/DDBJ databases">
        <title>Complete genome of Terracaulis silvestris 0127_4.</title>
        <authorList>
            <person name="Vieira S."/>
            <person name="Riedel T."/>
            <person name="Sproer C."/>
            <person name="Pascual J."/>
            <person name="Boedeker C."/>
            <person name="Overmann J."/>
        </authorList>
    </citation>
    <scope>NUCLEOTIDE SEQUENCE [LARGE SCALE GENOMIC DNA]</scope>
    <source>
        <strain evidence="4">0127_4</strain>
    </source>
</reference>
<feature type="signal peptide" evidence="2">
    <location>
        <begin position="1"/>
        <end position="25"/>
    </location>
</feature>
<dbReference type="NCBIfam" id="NF037935">
    <property type="entry name" value="holdfast_HfaB"/>
    <property type="match status" value="1"/>
</dbReference>
<organism evidence="3 4">
    <name type="scientific">Terricaulis silvestris</name>
    <dbReference type="NCBI Taxonomy" id="2686094"/>
    <lineage>
        <taxon>Bacteria</taxon>
        <taxon>Pseudomonadati</taxon>
        <taxon>Pseudomonadota</taxon>
        <taxon>Alphaproteobacteria</taxon>
        <taxon>Caulobacterales</taxon>
        <taxon>Caulobacteraceae</taxon>
        <taxon>Terricaulis</taxon>
    </lineage>
</organism>
<name>A0A6I6MI10_9CAUL</name>
<keyword evidence="2" id="KW-0732">Signal</keyword>
<keyword evidence="4" id="KW-1185">Reference proteome</keyword>
<evidence type="ECO:0000313" key="3">
    <source>
        <dbReference type="EMBL" id="QGZ94645.1"/>
    </source>
</evidence>
<dbReference type="RefSeq" id="WP_158765568.1">
    <property type="nucleotide sequence ID" value="NZ_CP047045.1"/>
</dbReference>
<evidence type="ECO:0000313" key="4">
    <source>
        <dbReference type="Proteomes" id="UP000431269"/>
    </source>
</evidence>
<dbReference type="InterPro" id="IPR049861">
    <property type="entry name" value="Holdfast_HfaB"/>
</dbReference>
<sequence>MFALKKAIAVLAATSCLTACVTPYAGNDGMYALPIGDAPVTANPTAYSDALDCLAVHARNNNIAAPRIAVGRILDYTGSVSEEGGRRITQGASLMAMSAFNKAGARLVERFDTSVTELELRYANNRLIGQEGGDENVRRIYAGQMPGSDYYFVGGITELNYNIRSMGVDAQGGHTDARDGVGNIGGRLYVMNIALDFRLIDTRTLEVVDVISYQKQIIGRELRAGVFSFFDDTLIDIAVGERALEPVQLAVRAGVERSVVQVMSRMYNVADSSVCSTELQAEGDPMGPEQSATIQPSPATLAAEQSRASTDAWNVRRDDNITTGLRGRS</sequence>
<gene>
    <name evidence="3" type="ORF">DSM104635_01466</name>
</gene>
<dbReference type="Proteomes" id="UP000431269">
    <property type="component" value="Chromosome"/>
</dbReference>
<protein>
    <submittedName>
        <fullName evidence="3">Curli production assembly/transport protein CsgG</fullName>
    </submittedName>
</protein>
<dbReference type="EMBL" id="CP047045">
    <property type="protein sequence ID" value="QGZ94645.1"/>
    <property type="molecule type" value="Genomic_DNA"/>
</dbReference>
<dbReference type="Pfam" id="PF03783">
    <property type="entry name" value="CsgG"/>
    <property type="match status" value="1"/>
</dbReference>
<proteinExistence type="predicted"/>
<dbReference type="AlphaFoldDB" id="A0A6I6MI10"/>
<accession>A0A6I6MI10</accession>
<dbReference type="Gene3D" id="3.40.50.10610">
    <property type="entry name" value="ABC-type transport auxiliary lipoprotein component"/>
    <property type="match status" value="1"/>
</dbReference>
<dbReference type="InterPro" id="IPR005534">
    <property type="entry name" value="Curli_assmbl/transp-comp_CsgG"/>
</dbReference>
<feature type="region of interest" description="Disordered" evidence="1">
    <location>
        <begin position="279"/>
        <end position="329"/>
    </location>
</feature>
<evidence type="ECO:0000256" key="1">
    <source>
        <dbReference type="SAM" id="MobiDB-lite"/>
    </source>
</evidence>
<evidence type="ECO:0000256" key="2">
    <source>
        <dbReference type="SAM" id="SignalP"/>
    </source>
</evidence>
<dbReference type="KEGG" id="tsv:DSM104635_01466"/>
<feature type="chain" id="PRO_5026342924" evidence="2">
    <location>
        <begin position="26"/>
        <end position="329"/>
    </location>
</feature>
<dbReference type="GO" id="GO:0030288">
    <property type="term" value="C:outer membrane-bounded periplasmic space"/>
    <property type="evidence" value="ECO:0007669"/>
    <property type="project" value="InterPro"/>
</dbReference>